<dbReference type="InterPro" id="IPR036047">
    <property type="entry name" value="F-box-like_dom_sf"/>
</dbReference>
<dbReference type="InterPro" id="IPR056592">
    <property type="entry name" value="Beta-prop_At3g26010-like"/>
</dbReference>
<dbReference type="Gene3D" id="1.20.1280.50">
    <property type="match status" value="1"/>
</dbReference>
<dbReference type="KEGG" id="soe:110805927"/>
<dbReference type="CDD" id="cd22157">
    <property type="entry name" value="F-box_AtFBW1-like"/>
    <property type="match status" value="1"/>
</dbReference>
<sequence>MSERKLHVQFPSELITEILTRLPVKSICRLKCVSKTWNSKICNSKFINSYISRNSSSSTSSWVIVDRIVTESEEVVTHFNPAENPNVCLLSVNVHRLIYEPITSDWISAKSPPVILSSSNGLLLVNLGVERDPYKEHEKNPSYFSQRRTEEVLFVINPITGEWVPLPKPRKLINKLNSVGFISRLDDSCGGVVEKFLVVEYRPLIGSDSATLLCFSSDTGK</sequence>
<reference evidence="3" key="2">
    <citation type="submission" date="2025-08" db="UniProtKB">
        <authorList>
            <consortium name="RefSeq"/>
        </authorList>
    </citation>
    <scope>IDENTIFICATION</scope>
    <source>
        <tissue evidence="3">Leaf</tissue>
    </source>
</reference>
<evidence type="ECO:0000313" key="3">
    <source>
        <dbReference type="RefSeq" id="XP_021867241.1"/>
    </source>
</evidence>
<dbReference type="GeneID" id="110805927"/>
<reference evidence="2" key="1">
    <citation type="journal article" date="2021" name="Nat. Commun.">
        <title>Genomic analyses provide insights into spinach domestication and the genetic basis of agronomic traits.</title>
        <authorList>
            <person name="Cai X."/>
            <person name="Sun X."/>
            <person name="Xu C."/>
            <person name="Sun H."/>
            <person name="Wang X."/>
            <person name="Ge C."/>
            <person name="Zhang Z."/>
            <person name="Wang Q."/>
            <person name="Fei Z."/>
            <person name="Jiao C."/>
            <person name="Wang Q."/>
        </authorList>
    </citation>
    <scope>NUCLEOTIDE SEQUENCE [LARGE SCALE GENOMIC DNA]</scope>
    <source>
        <strain evidence="2">cv. Varoflay</strain>
    </source>
</reference>
<evidence type="ECO:0000259" key="1">
    <source>
        <dbReference type="PROSITE" id="PS50181"/>
    </source>
</evidence>
<dbReference type="PANTHER" id="PTHR31672">
    <property type="entry name" value="BNACNNG10540D PROTEIN"/>
    <property type="match status" value="1"/>
</dbReference>
<gene>
    <name evidence="3" type="primary">LOC110805927</name>
</gene>
<dbReference type="InterPro" id="IPR001810">
    <property type="entry name" value="F-box_dom"/>
</dbReference>
<dbReference type="InterPro" id="IPR050796">
    <property type="entry name" value="SCF_F-box_component"/>
</dbReference>
<name>A0A9R0JGT1_SPIOL</name>
<accession>A0A9R0JGT1</accession>
<dbReference type="OrthoDB" id="1751495at2759"/>
<proteinExistence type="predicted"/>
<dbReference type="Pfam" id="PF24750">
    <property type="entry name" value="b-prop_At3g26010-like"/>
    <property type="match status" value="1"/>
</dbReference>
<dbReference type="SMART" id="SM00256">
    <property type="entry name" value="FBOX"/>
    <property type="match status" value="1"/>
</dbReference>
<dbReference type="PANTHER" id="PTHR31672:SF13">
    <property type="entry name" value="F-BOX PROTEIN CPR30-LIKE"/>
    <property type="match status" value="1"/>
</dbReference>
<dbReference type="RefSeq" id="XP_021867241.1">
    <property type="nucleotide sequence ID" value="XM_022011549.2"/>
</dbReference>
<dbReference type="Pfam" id="PF00646">
    <property type="entry name" value="F-box"/>
    <property type="match status" value="1"/>
</dbReference>
<organism evidence="2 3">
    <name type="scientific">Spinacia oleracea</name>
    <name type="common">Spinach</name>
    <dbReference type="NCBI Taxonomy" id="3562"/>
    <lineage>
        <taxon>Eukaryota</taxon>
        <taxon>Viridiplantae</taxon>
        <taxon>Streptophyta</taxon>
        <taxon>Embryophyta</taxon>
        <taxon>Tracheophyta</taxon>
        <taxon>Spermatophyta</taxon>
        <taxon>Magnoliopsida</taxon>
        <taxon>eudicotyledons</taxon>
        <taxon>Gunneridae</taxon>
        <taxon>Pentapetalae</taxon>
        <taxon>Caryophyllales</taxon>
        <taxon>Chenopodiaceae</taxon>
        <taxon>Chenopodioideae</taxon>
        <taxon>Anserineae</taxon>
        <taxon>Spinacia</taxon>
    </lineage>
</organism>
<evidence type="ECO:0000313" key="2">
    <source>
        <dbReference type="Proteomes" id="UP000813463"/>
    </source>
</evidence>
<feature type="domain" description="F-box" evidence="1">
    <location>
        <begin position="4"/>
        <end position="50"/>
    </location>
</feature>
<dbReference type="AlphaFoldDB" id="A0A9R0JGT1"/>
<dbReference type="SUPFAM" id="SSF81383">
    <property type="entry name" value="F-box domain"/>
    <property type="match status" value="1"/>
</dbReference>
<protein>
    <submittedName>
        <fullName evidence="3">F-box protein At3g26010-like</fullName>
    </submittedName>
</protein>
<dbReference type="Proteomes" id="UP000813463">
    <property type="component" value="Chromosome 4"/>
</dbReference>
<keyword evidence="2" id="KW-1185">Reference proteome</keyword>
<dbReference type="PROSITE" id="PS50181">
    <property type="entry name" value="FBOX"/>
    <property type="match status" value="1"/>
</dbReference>